<name>A0A9N9EFA2_9GLOM</name>
<evidence type="ECO:0000313" key="2">
    <source>
        <dbReference type="Proteomes" id="UP000789342"/>
    </source>
</evidence>
<organism evidence="1 2">
    <name type="scientific">Acaulospora morrowiae</name>
    <dbReference type="NCBI Taxonomy" id="94023"/>
    <lineage>
        <taxon>Eukaryota</taxon>
        <taxon>Fungi</taxon>
        <taxon>Fungi incertae sedis</taxon>
        <taxon>Mucoromycota</taxon>
        <taxon>Glomeromycotina</taxon>
        <taxon>Glomeromycetes</taxon>
        <taxon>Diversisporales</taxon>
        <taxon>Acaulosporaceae</taxon>
        <taxon>Acaulospora</taxon>
    </lineage>
</organism>
<proteinExistence type="predicted"/>
<feature type="non-terminal residue" evidence="1">
    <location>
        <position position="1"/>
    </location>
</feature>
<reference evidence="1" key="1">
    <citation type="submission" date="2021-06" db="EMBL/GenBank/DDBJ databases">
        <authorList>
            <person name="Kallberg Y."/>
            <person name="Tangrot J."/>
            <person name="Rosling A."/>
        </authorList>
    </citation>
    <scope>NUCLEOTIDE SEQUENCE</scope>
    <source>
        <strain evidence="1">CL551</strain>
    </source>
</reference>
<evidence type="ECO:0000313" key="1">
    <source>
        <dbReference type="EMBL" id="CAG8677399.1"/>
    </source>
</evidence>
<dbReference type="Proteomes" id="UP000789342">
    <property type="component" value="Unassembled WGS sequence"/>
</dbReference>
<protein>
    <submittedName>
        <fullName evidence="1">8950_t:CDS:1</fullName>
    </submittedName>
</protein>
<dbReference type="AlphaFoldDB" id="A0A9N9EFA2"/>
<accession>A0A9N9EFA2</accession>
<comment type="caution">
    <text evidence="1">The sequence shown here is derived from an EMBL/GenBank/DDBJ whole genome shotgun (WGS) entry which is preliminary data.</text>
</comment>
<dbReference type="OrthoDB" id="2361517at2759"/>
<dbReference type="EMBL" id="CAJVPV010013393">
    <property type="protein sequence ID" value="CAG8677399.1"/>
    <property type="molecule type" value="Genomic_DNA"/>
</dbReference>
<sequence length="153" mass="17330">HQINATSAIYLGMKEDRWIPQTELRSIVDRVVTSASNVYMEGSSRQLRILRISPQFDIAFEGVCALYDMGAIKTDVEKPLSSDQIKNNVDYLKRKLGNDTSPLYQRLYSDVNEISVHNLTWKDPLASQVISDTSTLVQNLPGNLKKAFMVCNY</sequence>
<keyword evidence="2" id="KW-1185">Reference proteome</keyword>
<gene>
    <name evidence="1" type="ORF">AMORRO_LOCUS11092</name>
</gene>